<evidence type="ECO:0000256" key="1">
    <source>
        <dbReference type="SAM" id="MobiDB-lite"/>
    </source>
</evidence>
<feature type="region of interest" description="Disordered" evidence="1">
    <location>
        <begin position="492"/>
        <end position="514"/>
    </location>
</feature>
<dbReference type="InterPro" id="IPR011333">
    <property type="entry name" value="SKP1/BTB/POZ_sf"/>
</dbReference>
<protein>
    <recommendedName>
        <fullName evidence="4">BTB domain-containing protein</fullName>
    </recommendedName>
</protein>
<accession>A0ABR0DYA4</accession>
<feature type="compositionally biased region" description="Polar residues" evidence="1">
    <location>
        <begin position="502"/>
        <end position="514"/>
    </location>
</feature>
<evidence type="ECO:0000313" key="3">
    <source>
        <dbReference type="Proteomes" id="UP001305779"/>
    </source>
</evidence>
<reference evidence="2 3" key="1">
    <citation type="journal article" date="2023" name="G3 (Bethesda)">
        <title>A chromosome-level genome assembly of Zasmidium syzygii isolated from banana leaves.</title>
        <authorList>
            <person name="van Westerhoven A.C."/>
            <person name="Mehrabi R."/>
            <person name="Talebi R."/>
            <person name="Steentjes M.B.F."/>
            <person name="Corcolon B."/>
            <person name="Chong P.A."/>
            <person name="Kema G.H.J."/>
            <person name="Seidl M.F."/>
        </authorList>
    </citation>
    <scope>NUCLEOTIDE SEQUENCE [LARGE SCALE GENOMIC DNA]</scope>
    <source>
        <strain evidence="2 3">P124</strain>
    </source>
</reference>
<dbReference type="Gene3D" id="3.30.710.10">
    <property type="entry name" value="Potassium Channel Kv1.1, Chain A"/>
    <property type="match status" value="1"/>
</dbReference>
<keyword evidence="3" id="KW-1185">Reference proteome</keyword>
<name>A0ABR0DYA4_ZASCE</name>
<dbReference type="Proteomes" id="UP001305779">
    <property type="component" value="Unassembled WGS sequence"/>
</dbReference>
<feature type="region of interest" description="Disordered" evidence="1">
    <location>
        <begin position="365"/>
        <end position="461"/>
    </location>
</feature>
<dbReference type="EMBL" id="JAXOVC010000015">
    <property type="protein sequence ID" value="KAK4493986.1"/>
    <property type="molecule type" value="Genomic_DNA"/>
</dbReference>
<feature type="compositionally biased region" description="Polar residues" evidence="1">
    <location>
        <begin position="426"/>
        <end position="438"/>
    </location>
</feature>
<evidence type="ECO:0000313" key="2">
    <source>
        <dbReference type="EMBL" id="KAK4493986.1"/>
    </source>
</evidence>
<evidence type="ECO:0008006" key="4">
    <source>
        <dbReference type="Google" id="ProtNLM"/>
    </source>
</evidence>
<organism evidence="2 3">
    <name type="scientific">Zasmidium cellare</name>
    <name type="common">Wine cellar mold</name>
    <name type="synonym">Racodium cellare</name>
    <dbReference type="NCBI Taxonomy" id="395010"/>
    <lineage>
        <taxon>Eukaryota</taxon>
        <taxon>Fungi</taxon>
        <taxon>Dikarya</taxon>
        <taxon>Ascomycota</taxon>
        <taxon>Pezizomycotina</taxon>
        <taxon>Dothideomycetes</taxon>
        <taxon>Dothideomycetidae</taxon>
        <taxon>Mycosphaerellales</taxon>
        <taxon>Mycosphaerellaceae</taxon>
        <taxon>Zasmidium</taxon>
    </lineage>
</organism>
<proteinExistence type="predicted"/>
<comment type="caution">
    <text evidence="2">The sequence shown here is derived from an EMBL/GenBank/DDBJ whole genome shotgun (WGS) entry which is preliminary data.</text>
</comment>
<gene>
    <name evidence="2" type="ORF">PRZ48_015172</name>
</gene>
<sequence>MSDFDFNFRINPTPTFERMPRRFSYELQDSPGSFAQWHNLNEELTQNVEREFPPYAEEGGSVFEEDVFQSTTSLLPKQEPSDRKIKTEDEGMEFHSGIATPVPPRNDYMGRESPFALEFPHTDMSFTEYYPQGDATITFPNEAGEMESISGLHPWIMEERCPLLAQSFEDTRSGPRLHLEVLSPRTAKPFLRYLYTGSYALPGRSGDIYEDVPTSVLLHCELYRLGDIYDLVDLKQQANVNVTRQCEFGCSSPDKPIDLCAAIEFAYQHLRDHTGLLETIICYCVTCFLRHNLEDDAAFQALAYRLREFNQDLCRESMKRDFEDEAAAAIIRMPFEPYIPETYASREDIGANRFSDVVYHFHNNDDDIDQSAKKRKRPEMSQGPGISGISLALRLHKEKKQQDAKESGTASPSEEPDRKRRVSLASEASNTPTGTSSESEYEVVAGPAPVEELSSDSESDADTLVIVEHPAALPSSEIRNLPIRNRSAASSMTLVKRETTQEADSGSESDWTVV</sequence>